<accession>F8PCR8</accession>
<proteinExistence type="predicted"/>
<dbReference type="OrthoDB" id="3165318at2759"/>
<dbReference type="AlphaFoldDB" id="F8PCR8"/>
<dbReference type="GeneID" id="18821476"/>
<gene>
    <name evidence="1" type="ORF">SERLADRAFT_480153</name>
</gene>
<dbReference type="EMBL" id="GL945445">
    <property type="protein sequence ID" value="EGO19017.1"/>
    <property type="molecule type" value="Genomic_DNA"/>
</dbReference>
<organism>
    <name type="scientific">Serpula lacrymans var. lacrymans (strain S7.9)</name>
    <name type="common">Dry rot fungus</name>
    <dbReference type="NCBI Taxonomy" id="578457"/>
    <lineage>
        <taxon>Eukaryota</taxon>
        <taxon>Fungi</taxon>
        <taxon>Dikarya</taxon>
        <taxon>Basidiomycota</taxon>
        <taxon>Agaricomycotina</taxon>
        <taxon>Agaricomycetes</taxon>
        <taxon>Agaricomycetidae</taxon>
        <taxon>Boletales</taxon>
        <taxon>Coniophorineae</taxon>
        <taxon>Serpulaceae</taxon>
        <taxon>Serpula</taxon>
    </lineage>
</organism>
<name>F8PCR8_SERL9</name>
<dbReference type="Proteomes" id="UP000008064">
    <property type="component" value="Unassembled WGS sequence"/>
</dbReference>
<evidence type="ECO:0000313" key="1">
    <source>
        <dbReference type="EMBL" id="EGO19017.1"/>
    </source>
</evidence>
<sequence>MSTFVKNLTFYAKNLGERVTLLLVFDKPFRDSELQGSPKSYPIVWRVVDFAASGEYSMQATYTSQYAALKPQVVNGIVVGASTFVDISYNQRTTLTDADGIFSLSLPETGTSNYIEIVNATKAIQDVALGFKDTRSPLPMPVLYIDNVAVNSSVKPQFTPILRAYVTTSTEFKETYILKHPIVGKAVWEQDLAALDETTRWILSKDYMAGQYKIEEAPWKHYDDVERT</sequence>
<reference evidence="1" key="1">
    <citation type="submission" date="2011-04" db="EMBL/GenBank/DDBJ databases">
        <title>Evolution of plant cell wall degrading machinery underlies the functional diversity of forest fungi.</title>
        <authorList>
            <consortium name="US DOE Joint Genome Institute (JGI-PGF)"/>
            <person name="Eastwood D.C."/>
            <person name="Floudas D."/>
            <person name="Binder M."/>
            <person name="Majcherczyk A."/>
            <person name="Schneider P."/>
            <person name="Aerts A."/>
            <person name="Asiegbu F.O."/>
            <person name="Baker S.E."/>
            <person name="Barry K."/>
            <person name="Bendiksby M."/>
            <person name="Blumentritt M."/>
            <person name="Coutinho P.M."/>
            <person name="Cullen D."/>
            <person name="Cullen D."/>
            <person name="Gathman A."/>
            <person name="Goodell B."/>
            <person name="Henrissat B."/>
            <person name="Ihrmark K."/>
            <person name="Kauserud H."/>
            <person name="Kohler A."/>
            <person name="LaButti K."/>
            <person name="Lapidus A."/>
            <person name="Lavin J.L."/>
            <person name="Lee Y.-H."/>
            <person name="Lindquist E."/>
            <person name="Lilly W."/>
            <person name="Lucas S."/>
            <person name="Morin E."/>
            <person name="Murat C."/>
            <person name="Oguiza J.A."/>
            <person name="Park J."/>
            <person name="Pisabarro A.G."/>
            <person name="Riley R."/>
            <person name="Rosling A."/>
            <person name="Salamov A."/>
            <person name="Schmidt O."/>
            <person name="Schmutz J."/>
            <person name="Skrede I."/>
            <person name="Stenlid J."/>
            <person name="Wiebenga A."/>
            <person name="Xie X."/>
            <person name="Kues U."/>
            <person name="Hibbett D.S."/>
            <person name="Hoffmeister D."/>
            <person name="Hogberg N."/>
            <person name="Martin F."/>
            <person name="Grigoriev I.V."/>
            <person name="Watkinson S.C."/>
        </authorList>
    </citation>
    <scope>NUCLEOTIDE SEQUENCE</scope>
    <source>
        <strain evidence="1">S7.9</strain>
    </source>
</reference>
<dbReference type="KEGG" id="sla:SERLADRAFT_480153"/>
<dbReference type="HOGENOM" id="CLU_103053_1_0_1"/>
<dbReference type="RefSeq" id="XP_007324241.1">
    <property type="nucleotide sequence ID" value="XM_007324179.1"/>
</dbReference>
<protein>
    <submittedName>
        <fullName evidence="1">Uncharacterized protein</fullName>
    </submittedName>
</protein>